<reference evidence="5 6" key="1">
    <citation type="submission" date="2019-06" db="EMBL/GenBank/DDBJ databases">
        <title>Paenimaribius caenipelagi gen. nov., sp. nov., isolated from a tidal flat.</title>
        <authorList>
            <person name="Yoon J.-H."/>
        </authorList>
    </citation>
    <scope>NUCLEOTIDE SEQUENCE [LARGE SCALE GENOMIC DNA]</scope>
    <source>
        <strain evidence="5 6">JBTF-M29</strain>
    </source>
</reference>
<dbReference type="AlphaFoldDB" id="A0A547PMH6"/>
<feature type="transmembrane region" description="Helical" evidence="3">
    <location>
        <begin position="241"/>
        <end position="260"/>
    </location>
</feature>
<evidence type="ECO:0000313" key="6">
    <source>
        <dbReference type="Proteomes" id="UP000318590"/>
    </source>
</evidence>
<dbReference type="EMBL" id="VFSV01000047">
    <property type="protein sequence ID" value="TRD15326.1"/>
    <property type="molecule type" value="Genomic_DNA"/>
</dbReference>
<keyword evidence="6" id="KW-1185">Reference proteome</keyword>
<dbReference type="PANTHER" id="PTHR34136">
    <property type="match status" value="1"/>
</dbReference>
<evidence type="ECO:0000259" key="4">
    <source>
        <dbReference type="Pfam" id="PF02397"/>
    </source>
</evidence>
<dbReference type="CDD" id="cd06533">
    <property type="entry name" value="Glyco_transf_WecG_TagA"/>
    <property type="match status" value="1"/>
</dbReference>
<organism evidence="5 6">
    <name type="scientific">Palleronia caenipelagi</name>
    <dbReference type="NCBI Taxonomy" id="2489174"/>
    <lineage>
        <taxon>Bacteria</taxon>
        <taxon>Pseudomonadati</taxon>
        <taxon>Pseudomonadota</taxon>
        <taxon>Alphaproteobacteria</taxon>
        <taxon>Rhodobacterales</taxon>
        <taxon>Roseobacteraceae</taxon>
        <taxon>Palleronia</taxon>
    </lineage>
</organism>
<feature type="transmembrane region" description="Helical" evidence="3">
    <location>
        <begin position="276"/>
        <end position="298"/>
    </location>
</feature>
<proteinExistence type="predicted"/>
<dbReference type="RefSeq" id="WP_142835949.1">
    <property type="nucleotide sequence ID" value="NZ_VFSV01000047.1"/>
</dbReference>
<evidence type="ECO:0000256" key="3">
    <source>
        <dbReference type="SAM" id="Phobius"/>
    </source>
</evidence>
<evidence type="ECO:0000313" key="5">
    <source>
        <dbReference type="EMBL" id="TRD15326.1"/>
    </source>
</evidence>
<dbReference type="Proteomes" id="UP000318590">
    <property type="component" value="Unassembled WGS sequence"/>
</dbReference>
<comment type="caution">
    <text evidence="5">The sequence shown here is derived from an EMBL/GenBank/DDBJ whole genome shotgun (WGS) entry which is preliminary data.</text>
</comment>
<accession>A0A547PMH6</accession>
<feature type="domain" description="Bacterial sugar transferase" evidence="4">
    <location>
        <begin position="271"/>
        <end position="457"/>
    </location>
</feature>
<keyword evidence="2 5" id="KW-0808">Transferase</keyword>
<keyword evidence="3" id="KW-0472">Membrane</keyword>
<protein>
    <submittedName>
        <fullName evidence="5">WecB/TagA/CpsF family glycosyltransferase</fullName>
    </submittedName>
</protein>
<gene>
    <name evidence="5" type="ORF">FEV53_16940</name>
</gene>
<dbReference type="InterPro" id="IPR003362">
    <property type="entry name" value="Bact_transf"/>
</dbReference>
<dbReference type="PANTHER" id="PTHR34136:SF1">
    <property type="entry name" value="UDP-N-ACETYL-D-MANNOSAMINURONIC ACID TRANSFERASE"/>
    <property type="match status" value="1"/>
</dbReference>
<keyword evidence="3" id="KW-1133">Transmembrane helix</keyword>
<keyword evidence="3" id="KW-0812">Transmembrane</keyword>
<evidence type="ECO:0000256" key="1">
    <source>
        <dbReference type="ARBA" id="ARBA00022676"/>
    </source>
</evidence>
<dbReference type="InterPro" id="IPR004629">
    <property type="entry name" value="WecG_TagA_CpsF"/>
</dbReference>
<sequence>MRYDTGFDRGYTAITGPIAPTRENTVELFGYTIISDTSSQMRRVLLSRGAKRCFFLNAHCANVAARDPGYRRALSRADVVLPDGIGIDIAARLNGQTIVENLNGTDFVPSLLEVAAAERKSVFLLGGRPGVAADAAAALQNRIPDLMIAGVADGYGQAGTDEDVIAQINRSNADILLVAMGVPMQELWIDRHADQLRPDLIMGVGALFDFLAGRVARAPGWMRQSRTEWVWRLMQEPKRMWRRYLIGNAIFLFRAIHHAWQNGLTGIVARSAVDRLIALGGVLALVPLFLLIAVAIKLDDGGPVFFRQIRVGRQGRLFHVWKFRSMRPDAERLRHHLVDSSDRTGICFKQANDPRVTRVGRLLRRYSLDELPQILNVLRGDMAIIGPRPALQSEVDLYPQQALERLQVKPGITGVWQVSGRADIDFDKMVDMDIAYVRSRSIMLDAILLTQTLRAVFSGRGAY</sequence>
<evidence type="ECO:0000256" key="2">
    <source>
        <dbReference type="ARBA" id="ARBA00022679"/>
    </source>
</evidence>
<dbReference type="GO" id="GO:0016758">
    <property type="term" value="F:hexosyltransferase activity"/>
    <property type="evidence" value="ECO:0007669"/>
    <property type="project" value="TreeGrafter"/>
</dbReference>
<dbReference type="OrthoDB" id="9808602at2"/>
<dbReference type="Pfam" id="PF03808">
    <property type="entry name" value="Glyco_tran_WecG"/>
    <property type="match status" value="1"/>
</dbReference>
<dbReference type="NCBIfam" id="TIGR00696">
    <property type="entry name" value="wecG_tagA_cpsF"/>
    <property type="match status" value="1"/>
</dbReference>
<name>A0A547PMH6_9RHOB</name>
<dbReference type="Pfam" id="PF02397">
    <property type="entry name" value="Bac_transf"/>
    <property type="match status" value="1"/>
</dbReference>
<keyword evidence="1" id="KW-0328">Glycosyltransferase</keyword>